<sequence length="228" mass="26449">MAFYPKTWQSPRRLRRSNPTQTARYCSAPTTLEHLAPTTVHKRQHPDRLYNCYVLPILLYNYGTWALTPAELASMESFHCRQLRSVLNVRYTQRMSNAVLYEICQERPLRHRVIAARWRLFGHILRRPDTPVYVQTAAYFAPSDKGFWRVRLRTTLPTVLNADLVSSGYAYRLRTRADLEQLRSLANAKSKWKALERAIIDALPAKRDPAYADTTLCRRLANLSLGQA</sequence>
<evidence type="ECO:0000313" key="3">
    <source>
        <dbReference type="EMBL" id="KAE9038614.1"/>
    </source>
</evidence>
<evidence type="ECO:0000313" key="7">
    <source>
        <dbReference type="Proteomes" id="UP000435112"/>
    </source>
</evidence>
<reference evidence="5 7" key="1">
    <citation type="submission" date="2018-09" db="EMBL/GenBank/DDBJ databases">
        <title>Genomic investigation of the strawberry pathogen Phytophthora fragariae indicates pathogenicity is determined by transcriptional variation in three key races.</title>
        <authorList>
            <person name="Adams T.M."/>
            <person name="Armitage A.D."/>
            <person name="Sobczyk M.K."/>
            <person name="Bates H.J."/>
            <person name="Dunwell J.M."/>
            <person name="Nellist C.F."/>
            <person name="Harrison R.J."/>
        </authorList>
    </citation>
    <scope>NUCLEOTIDE SEQUENCE [LARGE SCALE GENOMIC DNA]</scope>
    <source>
        <strain evidence="3 5">SCRP249</strain>
        <strain evidence="2 7">SCRP324</strain>
        <strain evidence="4 6">SCRP333</strain>
    </source>
</reference>
<dbReference type="EMBL" id="QXFT01000437">
    <property type="protein sequence ID" value="KAE9343988.1"/>
    <property type="molecule type" value="Genomic_DNA"/>
</dbReference>
<feature type="region of interest" description="Disordered" evidence="1">
    <location>
        <begin position="1"/>
        <end position="20"/>
    </location>
</feature>
<gene>
    <name evidence="3" type="ORF">PR001_g7877</name>
    <name evidence="2" type="ORF">PR002_g13755</name>
    <name evidence="4" type="ORF">PR003_g8690</name>
</gene>
<evidence type="ECO:0000313" key="2">
    <source>
        <dbReference type="EMBL" id="KAE9016063.1"/>
    </source>
</evidence>
<dbReference type="Proteomes" id="UP000435112">
    <property type="component" value="Unassembled WGS sequence"/>
</dbReference>
<dbReference type="Proteomes" id="UP000434957">
    <property type="component" value="Unassembled WGS sequence"/>
</dbReference>
<dbReference type="EMBL" id="QXFV01000403">
    <property type="protein sequence ID" value="KAE9038614.1"/>
    <property type="molecule type" value="Genomic_DNA"/>
</dbReference>
<accession>A0A6A3NBI1</accession>
<dbReference type="OrthoDB" id="167338at2759"/>
<comment type="caution">
    <text evidence="3">The sequence shown here is derived from an EMBL/GenBank/DDBJ whole genome shotgun (WGS) entry which is preliminary data.</text>
</comment>
<protein>
    <submittedName>
        <fullName evidence="3">Uncharacterized protein</fullName>
    </submittedName>
</protein>
<dbReference type="AlphaFoldDB" id="A0A6A3NBI1"/>
<proteinExistence type="predicted"/>
<evidence type="ECO:0000313" key="4">
    <source>
        <dbReference type="EMBL" id="KAE9343988.1"/>
    </source>
</evidence>
<name>A0A6A3NBI1_9STRA</name>
<keyword evidence="6" id="KW-1185">Reference proteome</keyword>
<dbReference type="EMBL" id="QXFU01000925">
    <property type="protein sequence ID" value="KAE9016063.1"/>
    <property type="molecule type" value="Genomic_DNA"/>
</dbReference>
<evidence type="ECO:0000256" key="1">
    <source>
        <dbReference type="SAM" id="MobiDB-lite"/>
    </source>
</evidence>
<dbReference type="Proteomes" id="UP000429607">
    <property type="component" value="Unassembled WGS sequence"/>
</dbReference>
<evidence type="ECO:0000313" key="5">
    <source>
        <dbReference type="Proteomes" id="UP000429607"/>
    </source>
</evidence>
<evidence type="ECO:0000313" key="6">
    <source>
        <dbReference type="Proteomes" id="UP000434957"/>
    </source>
</evidence>
<organism evidence="3 5">
    <name type="scientific">Phytophthora rubi</name>
    <dbReference type="NCBI Taxonomy" id="129364"/>
    <lineage>
        <taxon>Eukaryota</taxon>
        <taxon>Sar</taxon>
        <taxon>Stramenopiles</taxon>
        <taxon>Oomycota</taxon>
        <taxon>Peronosporomycetes</taxon>
        <taxon>Peronosporales</taxon>
        <taxon>Peronosporaceae</taxon>
        <taxon>Phytophthora</taxon>
    </lineage>
</organism>